<dbReference type="EC" id="3.2.1.51" evidence="3"/>
<feature type="domain" description="Glycoside hydrolase family 29 N-terminal" evidence="7">
    <location>
        <begin position="35"/>
        <end position="363"/>
    </location>
</feature>
<dbReference type="InterPro" id="IPR017853">
    <property type="entry name" value="GH"/>
</dbReference>
<dbReference type="RefSeq" id="WP_203626667.1">
    <property type="nucleotide sequence ID" value="NZ_BOLQ01000007.1"/>
</dbReference>
<dbReference type="PANTHER" id="PTHR10030:SF37">
    <property type="entry name" value="ALPHA-L-FUCOSIDASE-RELATED"/>
    <property type="match status" value="1"/>
</dbReference>
<dbReference type="SUPFAM" id="SSF51445">
    <property type="entry name" value="(Trans)glycosidases"/>
    <property type="match status" value="1"/>
</dbReference>
<name>A0ABW4CJR9_9LACO</name>
<sequence length="456" mass="51719">MTEETTPRADIETAKTADWTEADFADYPEYPTLQKRWDWFQDQKIGLLMHWGLYAVAGIVESWQLSDEDTWARGKHPFRPNMKQLKHDYWGLAKQFDPENYDPAAWAKLFKEAGIRYTILTTKHHDGFTLYDTQESDYKVTAPGMPYANGKYADLFKAYAEAMRAAGITPGAYYSKADWHHEDYWRHDDKPKGRGADYDPKADPARWQRFVDFVHAQLLEIARNYGPLGMLWLDAGWVNTDREPLDFDTLMPKIREAQPDILIVDRTLGGRYENYVTPERAIPTLATRPTMPWESNIPLSHDWGYVPHGDYKSINEVIDDILKVVTLGGNIVLGIGPKPDGTLPREGVRLLKQLGGWLAINGQGIYGTRGVADALVENAQAQRLFITQNQTHYFLFPQRKVPQQAIDLKALGLADTIGAAHLLGYAEADLVIKDGLLFLPGGMRQKLTQGIALIKK</sequence>
<dbReference type="SMART" id="SM00812">
    <property type="entry name" value="Alpha_L_fucos"/>
    <property type="match status" value="1"/>
</dbReference>
<evidence type="ECO:0000256" key="6">
    <source>
        <dbReference type="ARBA" id="ARBA00023295"/>
    </source>
</evidence>
<dbReference type="Gene3D" id="3.20.20.80">
    <property type="entry name" value="Glycosidases"/>
    <property type="match status" value="1"/>
</dbReference>
<dbReference type="Pfam" id="PF01120">
    <property type="entry name" value="Alpha_L_fucos"/>
    <property type="match status" value="1"/>
</dbReference>
<evidence type="ECO:0000313" key="9">
    <source>
        <dbReference type="Proteomes" id="UP001597196"/>
    </source>
</evidence>
<evidence type="ECO:0000256" key="3">
    <source>
        <dbReference type="ARBA" id="ARBA00012662"/>
    </source>
</evidence>
<proteinExistence type="inferred from homology"/>
<evidence type="ECO:0000256" key="5">
    <source>
        <dbReference type="ARBA" id="ARBA00022801"/>
    </source>
</evidence>
<dbReference type="PANTHER" id="PTHR10030">
    <property type="entry name" value="ALPHA-L-FUCOSIDASE"/>
    <property type="match status" value="1"/>
</dbReference>
<evidence type="ECO:0000259" key="7">
    <source>
        <dbReference type="Pfam" id="PF01120"/>
    </source>
</evidence>
<dbReference type="InterPro" id="IPR057739">
    <property type="entry name" value="Glyco_hydro_29_N"/>
</dbReference>
<dbReference type="PRINTS" id="PR00741">
    <property type="entry name" value="GLHYDRLASE29"/>
</dbReference>
<dbReference type="InterPro" id="IPR000933">
    <property type="entry name" value="Glyco_hydro_29"/>
</dbReference>
<comment type="similarity">
    <text evidence="2">Belongs to the glycosyl hydrolase 29 family.</text>
</comment>
<keyword evidence="4" id="KW-0732">Signal</keyword>
<gene>
    <name evidence="8" type="ORF">ACFQ4P_08845</name>
</gene>
<evidence type="ECO:0000256" key="1">
    <source>
        <dbReference type="ARBA" id="ARBA00004071"/>
    </source>
</evidence>
<evidence type="ECO:0000256" key="4">
    <source>
        <dbReference type="ARBA" id="ARBA00022729"/>
    </source>
</evidence>
<dbReference type="EMBL" id="JBHTOC010000012">
    <property type="protein sequence ID" value="MFD1430354.1"/>
    <property type="molecule type" value="Genomic_DNA"/>
</dbReference>
<keyword evidence="9" id="KW-1185">Reference proteome</keyword>
<comment type="function">
    <text evidence="1">Alpha-L-fucosidase is responsible for hydrolyzing the alpha-1,6-linked fucose joined to the reducing-end N-acetylglucosamine of the carbohydrate moieties of glycoproteins.</text>
</comment>
<accession>A0ABW4CJR9</accession>
<reference evidence="9" key="1">
    <citation type="journal article" date="2019" name="Int. J. Syst. Evol. Microbiol.">
        <title>The Global Catalogue of Microorganisms (GCM) 10K type strain sequencing project: providing services to taxonomists for standard genome sequencing and annotation.</title>
        <authorList>
            <consortium name="The Broad Institute Genomics Platform"/>
            <consortium name="The Broad Institute Genome Sequencing Center for Infectious Disease"/>
            <person name="Wu L."/>
            <person name="Ma J."/>
        </authorList>
    </citation>
    <scope>NUCLEOTIDE SEQUENCE [LARGE SCALE GENOMIC DNA]</scope>
    <source>
        <strain evidence="9">CCM 8980</strain>
    </source>
</reference>
<comment type="caution">
    <text evidence="8">The sequence shown here is derived from an EMBL/GenBank/DDBJ whole genome shotgun (WGS) entry which is preliminary data.</text>
</comment>
<keyword evidence="5" id="KW-0378">Hydrolase</keyword>
<dbReference type="Proteomes" id="UP001597196">
    <property type="component" value="Unassembled WGS sequence"/>
</dbReference>
<evidence type="ECO:0000256" key="2">
    <source>
        <dbReference type="ARBA" id="ARBA00007951"/>
    </source>
</evidence>
<dbReference type="PIRSF" id="PIRSF001092">
    <property type="entry name" value="Alpha-L-fucosidase"/>
    <property type="match status" value="1"/>
</dbReference>
<dbReference type="InterPro" id="IPR016286">
    <property type="entry name" value="FUC_metazoa-typ"/>
</dbReference>
<protein>
    <recommendedName>
        <fullName evidence="3">alpha-L-fucosidase</fullName>
        <ecNumber evidence="3">3.2.1.51</ecNumber>
    </recommendedName>
</protein>
<organism evidence="8 9">
    <name type="scientific">Lacticaseibacillus mingshuiensis</name>
    <dbReference type="NCBI Taxonomy" id="2799574"/>
    <lineage>
        <taxon>Bacteria</taxon>
        <taxon>Bacillati</taxon>
        <taxon>Bacillota</taxon>
        <taxon>Bacilli</taxon>
        <taxon>Lactobacillales</taxon>
        <taxon>Lactobacillaceae</taxon>
        <taxon>Lacticaseibacillus</taxon>
    </lineage>
</organism>
<keyword evidence="6" id="KW-0326">Glycosidase</keyword>
<evidence type="ECO:0000313" key="8">
    <source>
        <dbReference type="EMBL" id="MFD1430354.1"/>
    </source>
</evidence>